<dbReference type="InterPro" id="IPR017853">
    <property type="entry name" value="GH"/>
</dbReference>
<gene>
    <name evidence="5" type="ORF">BDEG_24701</name>
</gene>
<dbReference type="Gene3D" id="3.20.20.80">
    <property type="entry name" value="Glycosidases"/>
    <property type="match status" value="1"/>
</dbReference>
<feature type="transmembrane region" description="Helical" evidence="3">
    <location>
        <begin position="6"/>
        <end position="26"/>
    </location>
</feature>
<dbReference type="SUPFAM" id="SSF51445">
    <property type="entry name" value="(Trans)glycosidases"/>
    <property type="match status" value="1"/>
</dbReference>
<accession>A0A177WNV4</accession>
<evidence type="ECO:0000313" key="6">
    <source>
        <dbReference type="Proteomes" id="UP000077115"/>
    </source>
</evidence>
<dbReference type="VEuPathDB" id="FungiDB:BDEG_24701"/>
<dbReference type="PRINTS" id="PR00742">
    <property type="entry name" value="GLHYDRLASE35"/>
</dbReference>
<dbReference type="InterPro" id="IPR001944">
    <property type="entry name" value="Glycoside_Hdrlase_35"/>
</dbReference>
<proteinExistence type="inferred from homology"/>
<protein>
    <recommendedName>
        <fullName evidence="4">Glycoside hydrolase 35 catalytic domain-containing protein</fullName>
    </recommendedName>
</protein>
<feature type="domain" description="Glycoside hydrolase 35 catalytic" evidence="4">
    <location>
        <begin position="104"/>
        <end position="474"/>
    </location>
</feature>
<dbReference type="PANTHER" id="PTHR23421">
    <property type="entry name" value="BETA-GALACTOSIDASE RELATED"/>
    <property type="match status" value="1"/>
</dbReference>
<dbReference type="AlphaFoldDB" id="A0A177WNV4"/>
<dbReference type="OrthoDB" id="1657402at2759"/>
<dbReference type="Gene3D" id="2.60.120.260">
    <property type="entry name" value="Galactose-binding domain-like"/>
    <property type="match status" value="2"/>
</dbReference>
<organism evidence="5 6">
    <name type="scientific">Batrachochytrium dendrobatidis (strain JEL423)</name>
    <dbReference type="NCBI Taxonomy" id="403673"/>
    <lineage>
        <taxon>Eukaryota</taxon>
        <taxon>Fungi</taxon>
        <taxon>Fungi incertae sedis</taxon>
        <taxon>Chytridiomycota</taxon>
        <taxon>Chytridiomycota incertae sedis</taxon>
        <taxon>Chytridiomycetes</taxon>
        <taxon>Rhizophydiales</taxon>
        <taxon>Rhizophydiales incertae sedis</taxon>
        <taxon>Batrachochytrium</taxon>
    </lineage>
</organism>
<dbReference type="EMBL" id="DS022305">
    <property type="protein sequence ID" value="OAJ41041.1"/>
    <property type="molecule type" value="Genomic_DNA"/>
</dbReference>
<reference evidence="5 6" key="2">
    <citation type="submission" date="2016-05" db="EMBL/GenBank/DDBJ databases">
        <title>Lineage-specific infection strategies underlie the spectrum of fungal disease in amphibians.</title>
        <authorList>
            <person name="Cuomo C.A."/>
            <person name="Farrer R.A."/>
            <person name="James T."/>
            <person name="Longcore J."/>
            <person name="Birren B."/>
        </authorList>
    </citation>
    <scope>NUCLEOTIDE SEQUENCE [LARGE SCALE GENOMIC DNA]</scope>
    <source>
        <strain evidence="5 6">JEL423</strain>
    </source>
</reference>
<keyword evidence="3" id="KW-1133">Transmembrane helix</keyword>
<dbReference type="GO" id="GO:0004553">
    <property type="term" value="F:hydrolase activity, hydrolyzing O-glycosyl compounds"/>
    <property type="evidence" value="ECO:0007669"/>
    <property type="project" value="InterPro"/>
</dbReference>
<comment type="similarity">
    <text evidence="1 2">Belongs to the glycosyl hydrolase 35 family.</text>
</comment>
<dbReference type="SUPFAM" id="SSF49785">
    <property type="entry name" value="Galactose-binding domain-like"/>
    <property type="match status" value="1"/>
</dbReference>
<dbReference type="InterPro" id="IPR031330">
    <property type="entry name" value="Gly_Hdrlase_35_cat"/>
</dbReference>
<dbReference type="STRING" id="403673.A0A177WNV4"/>
<name>A0A177WNV4_BATDL</name>
<dbReference type="GO" id="GO:0005975">
    <property type="term" value="P:carbohydrate metabolic process"/>
    <property type="evidence" value="ECO:0007669"/>
    <property type="project" value="InterPro"/>
</dbReference>
<dbReference type="Proteomes" id="UP000077115">
    <property type="component" value="Unassembled WGS sequence"/>
</dbReference>
<reference evidence="5 6" key="1">
    <citation type="submission" date="2006-10" db="EMBL/GenBank/DDBJ databases">
        <title>The Genome Sequence of Batrachochytrium dendrobatidis JEL423.</title>
        <authorList>
            <consortium name="The Broad Institute Genome Sequencing Platform"/>
            <person name="Birren B."/>
            <person name="Lander E."/>
            <person name="Galagan J."/>
            <person name="Cuomo C."/>
            <person name="Devon K."/>
            <person name="Jaffe D."/>
            <person name="Butler J."/>
            <person name="Alvarez P."/>
            <person name="Gnerre S."/>
            <person name="Grabherr M."/>
            <person name="Kleber M."/>
            <person name="Mauceli E."/>
            <person name="Brockman W."/>
            <person name="Young S."/>
            <person name="LaButti K."/>
            <person name="Sykes S."/>
            <person name="DeCaprio D."/>
            <person name="Crawford M."/>
            <person name="Koehrsen M."/>
            <person name="Engels R."/>
            <person name="Montgomery P."/>
            <person name="Pearson M."/>
            <person name="Howarth C."/>
            <person name="Larson L."/>
            <person name="White J."/>
            <person name="O'Leary S."/>
            <person name="Kodira C."/>
            <person name="Zeng Q."/>
            <person name="Yandava C."/>
            <person name="Alvarado L."/>
            <person name="Longcore J."/>
            <person name="James T."/>
        </authorList>
    </citation>
    <scope>NUCLEOTIDE SEQUENCE [LARGE SCALE GENOMIC DNA]</scope>
    <source>
        <strain evidence="5 6">JEL423</strain>
    </source>
</reference>
<evidence type="ECO:0000313" key="5">
    <source>
        <dbReference type="EMBL" id="OAJ41041.1"/>
    </source>
</evidence>
<evidence type="ECO:0000256" key="1">
    <source>
        <dbReference type="ARBA" id="ARBA00009809"/>
    </source>
</evidence>
<evidence type="ECO:0000256" key="3">
    <source>
        <dbReference type="SAM" id="Phobius"/>
    </source>
</evidence>
<dbReference type="InterPro" id="IPR008979">
    <property type="entry name" value="Galactose-bd-like_sf"/>
</dbReference>
<sequence length="1179" mass="132457">MAIGHGLLIGSTVATIFGILWFWIVSWDSTSIPQDRSTIANHRLQTWIDHIQLVPMVLAILVTVCLMGWIWINRRNLGKLPITTSSVSYDHGRYGRILTWDKYSFYLHGKPTLLISGEFHYWRLPDRNRWKPMLEQYKDAGLNCIRIYFHWGFHSPNQSTYIFDGNRDLDFLLCICEDLGLFVLAAPGPYICAETQGGGFPQWLIAKRNICIRHSVVSAFRSYDSQFSTYCAEWFNAILPILARHEITTNPRGCVLAVQIENESFQLLKGIPLGLVDDMRHLAKVARQAGVTVPLFTNDGWEEGSYVAQQDNRTSFGKPTFGIDLYGFDKYVVFCPTSTPSATITGSVTNNPENWVEWSTLDVTNALDMTEKTVRNFGGGAAESPLFIPELQGGWFNHYTVKHTYDHVYNYYGETYTRLIFDSVLTQGVTAFNFYMFYGGTNWGTIGDPDVYTSYDYSACIREFGHLSGRGRQLRLAISFARCFNNLISRTEAKKDSVRFSRINIESSVSGFIAQQRQCVGPNCEVFVFFRNFTSNRSPTATVSVTVSENEPIILNVSLMYKCSFIGLGNYQVANTGIHLLLATVPIYARIRPNIDTEVWIIQCDDKINGQLAFFGNVTANGTLAPQTCQSKLATIISFQNSMGWAQITVVGSSADSTINHKSLYIVALTDRDLYTFQPHFQDHHQNSKLFVTDQNDMLPLAVTWGSYNTRLDFINRKMDLVQESKDSGVFLIASFTLKSFDGFHKLTNTESYNGTPFIYQYLHSPVMTREACTSSPTTQFINATTRQVDFNSVPWQLLATKLGNSSKPTKNIIDYGFTSGHTLYRLDVVMYRIPPNGLSLSLNFRHRGTVYINQVLIGGHLTYSLGVFRPGSKNGPDVDFGAWRSYIIPPKLLVLGINSIYVLVESLGMNRQPFLLNDIRSPRGLIGATLNDAVSHSSYFSQSMAFISWIGGGCRASQYDIKWHISGIDVQTLQDPFNHSGLADEDLDRSNVYYECEVGSKNCDKLILAKHTAGSSENHSITTGVFKSSTIHMDGLACVSWPSWFNASFDLSVAIQKLFNSFGARIPLRIHVNGPGTAYIYINSVFIARYYGNGDGPQKNFYIPEGLVKHTGNSIKMLVYSQDATPCNIDCGPTNWVQIEIRLWRIDQQSKTSSLATSSGNIDENGQEFILETTTLDI</sequence>
<keyword evidence="3" id="KW-0472">Membrane</keyword>
<feature type="transmembrane region" description="Helical" evidence="3">
    <location>
        <begin position="47"/>
        <end position="72"/>
    </location>
</feature>
<evidence type="ECO:0000259" key="4">
    <source>
        <dbReference type="Pfam" id="PF01301"/>
    </source>
</evidence>
<evidence type="ECO:0000256" key="2">
    <source>
        <dbReference type="RuleBase" id="RU003679"/>
    </source>
</evidence>
<dbReference type="Pfam" id="PF01301">
    <property type="entry name" value="Glyco_hydro_35"/>
    <property type="match status" value="1"/>
</dbReference>
<keyword evidence="3" id="KW-0812">Transmembrane</keyword>